<accession>A0ABR2IPD9</accession>
<evidence type="ECO:0000259" key="3">
    <source>
        <dbReference type="Pfam" id="PF00984"/>
    </source>
</evidence>
<dbReference type="SUPFAM" id="SSF51735">
    <property type="entry name" value="NAD(P)-binding Rossmann-fold domains"/>
    <property type="match status" value="1"/>
</dbReference>
<proteinExistence type="inferred from homology"/>
<dbReference type="InterPro" id="IPR017476">
    <property type="entry name" value="UDP-Glc/GDP-Man"/>
</dbReference>
<dbReference type="InterPro" id="IPR014026">
    <property type="entry name" value="UDP-Glc/GDP-Man_DH_dimer"/>
</dbReference>
<dbReference type="InterPro" id="IPR001732">
    <property type="entry name" value="UDP-Glc/GDP-Man_DH_N"/>
</dbReference>
<dbReference type="SUPFAM" id="SSF48179">
    <property type="entry name" value="6-phosphogluconate dehydrogenase C-terminal domain-like"/>
    <property type="match status" value="1"/>
</dbReference>
<dbReference type="Proteomes" id="UP001470230">
    <property type="component" value="Unassembled WGS sequence"/>
</dbReference>
<dbReference type="InterPro" id="IPR028359">
    <property type="entry name" value="UDP_ManNAc/GlcNAc_DH"/>
</dbReference>
<dbReference type="NCBIfam" id="TIGR03026">
    <property type="entry name" value="NDP-sugDHase"/>
    <property type="match status" value="1"/>
</dbReference>
<reference evidence="5 6" key="1">
    <citation type="submission" date="2024-04" db="EMBL/GenBank/DDBJ databases">
        <title>Tritrichomonas musculus Genome.</title>
        <authorList>
            <person name="Alves-Ferreira E."/>
            <person name="Grigg M."/>
            <person name="Lorenzi H."/>
            <person name="Galac M."/>
        </authorList>
    </citation>
    <scope>NUCLEOTIDE SEQUENCE [LARGE SCALE GENOMIC DNA]</scope>
    <source>
        <strain evidence="5 6">EAF2021</strain>
    </source>
</reference>
<evidence type="ECO:0000313" key="5">
    <source>
        <dbReference type="EMBL" id="KAK8866840.1"/>
    </source>
</evidence>
<feature type="domain" description="UDP-glucose/GDP-mannose dehydrogenase dimerisation" evidence="3">
    <location>
        <begin position="200"/>
        <end position="293"/>
    </location>
</feature>
<dbReference type="Pfam" id="PF00984">
    <property type="entry name" value="UDPG_MGDP_dh"/>
    <property type="match status" value="1"/>
</dbReference>
<dbReference type="EMBL" id="JAPFFF010000015">
    <property type="protein sequence ID" value="KAK8866840.1"/>
    <property type="molecule type" value="Genomic_DNA"/>
</dbReference>
<dbReference type="PIRSF" id="PIRSF000124">
    <property type="entry name" value="UDPglc_GDPman_dh"/>
    <property type="match status" value="1"/>
</dbReference>
<dbReference type="InterPro" id="IPR036291">
    <property type="entry name" value="NAD(P)-bd_dom_sf"/>
</dbReference>
<feature type="domain" description="UDP-glucose/GDP-mannose dehydrogenase N-terminal" evidence="4">
    <location>
        <begin position="6"/>
        <end position="183"/>
    </location>
</feature>
<evidence type="ECO:0000259" key="4">
    <source>
        <dbReference type="Pfam" id="PF03721"/>
    </source>
</evidence>
<keyword evidence="6" id="KW-1185">Reference proteome</keyword>
<protein>
    <recommendedName>
        <fullName evidence="7">UDP-glucose 6-dehydrogenase</fullName>
    </recommendedName>
</protein>
<organism evidence="5 6">
    <name type="scientific">Tritrichomonas musculus</name>
    <dbReference type="NCBI Taxonomy" id="1915356"/>
    <lineage>
        <taxon>Eukaryota</taxon>
        <taxon>Metamonada</taxon>
        <taxon>Parabasalia</taxon>
        <taxon>Tritrichomonadida</taxon>
        <taxon>Tritrichomonadidae</taxon>
        <taxon>Tritrichomonas</taxon>
    </lineage>
</organism>
<sequence length="384" mass="42752">MTTKGKITLIGIGRLGICTAMVFEKAGYEVLGVDINEDYVKKVNNKTLVSYEPHVCEMLAQSKNFRAITNEEEAINFSDMIFICVDTPSTGDDRYYDTYKLDTVLKVINVVKPSNKHIMIMCTVLPGYIRNQGRQLIKDCVNCTLNYNPEFIAQGAIIHGFLNPDVVLIGAQTDESAQRIKEIYVNSVANQPHYAIMSPESAEVMKISLNCFVTTKIAYANMIGDIADKTPGADKYEILKAIGHDSRVGTKCLMCGWSYGGPCFPRDNRALAGYATKIGIDAKISKATNEINMQHIDFMANQYLSQNKDTYIFENVAYKNPCDVPICEESAKCFVAVKLAQAGKKVILRDKPHILEDAKRLFGKQADFVYEDIAKPRDPSTIDG</sequence>
<dbReference type="InterPro" id="IPR008927">
    <property type="entry name" value="6-PGluconate_DH-like_C_sf"/>
</dbReference>
<dbReference type="PANTHER" id="PTHR43750:SF3">
    <property type="entry name" value="UDP-GLUCOSE 6-DEHYDROGENASE TUAD"/>
    <property type="match status" value="1"/>
</dbReference>
<dbReference type="Gene3D" id="1.20.5.100">
    <property type="entry name" value="Cytochrome c1, transmembrane anchor, C-terminal"/>
    <property type="match status" value="1"/>
</dbReference>
<comment type="caution">
    <text evidence="5">The sequence shown here is derived from an EMBL/GenBank/DDBJ whole genome shotgun (WGS) entry which is preliminary data.</text>
</comment>
<dbReference type="Gene3D" id="3.40.50.720">
    <property type="entry name" value="NAD(P)-binding Rossmann-like Domain"/>
    <property type="match status" value="2"/>
</dbReference>
<gene>
    <name evidence="5" type="ORF">M9Y10_009808</name>
</gene>
<name>A0ABR2IPD9_9EUKA</name>
<evidence type="ECO:0008006" key="7">
    <source>
        <dbReference type="Google" id="ProtNLM"/>
    </source>
</evidence>
<dbReference type="Pfam" id="PF03721">
    <property type="entry name" value="UDPG_MGDP_dh_N"/>
    <property type="match status" value="1"/>
</dbReference>
<dbReference type="PIRSF" id="PIRSF500136">
    <property type="entry name" value="UDP_ManNAc_DH"/>
    <property type="match status" value="1"/>
</dbReference>
<evidence type="ECO:0000256" key="2">
    <source>
        <dbReference type="PIRNR" id="PIRNR000124"/>
    </source>
</evidence>
<comment type="similarity">
    <text evidence="1 2">Belongs to the UDP-glucose/GDP-mannose dehydrogenase family.</text>
</comment>
<evidence type="ECO:0000256" key="1">
    <source>
        <dbReference type="ARBA" id="ARBA00006601"/>
    </source>
</evidence>
<evidence type="ECO:0000313" key="6">
    <source>
        <dbReference type="Proteomes" id="UP001470230"/>
    </source>
</evidence>
<dbReference type="PANTHER" id="PTHR43750">
    <property type="entry name" value="UDP-GLUCOSE 6-DEHYDROGENASE TUAD"/>
    <property type="match status" value="1"/>
</dbReference>